<gene>
    <name evidence="5" type="ORF">IWW39_005775</name>
</gene>
<dbReference type="Pfam" id="PF12464">
    <property type="entry name" value="Mac"/>
    <property type="match status" value="1"/>
</dbReference>
<evidence type="ECO:0000256" key="1">
    <source>
        <dbReference type="ARBA" id="ARBA00007274"/>
    </source>
</evidence>
<evidence type="ECO:0000259" key="4">
    <source>
        <dbReference type="SMART" id="SM01266"/>
    </source>
</evidence>
<dbReference type="GO" id="GO:0008374">
    <property type="term" value="F:O-acyltransferase activity"/>
    <property type="evidence" value="ECO:0007669"/>
    <property type="project" value="TreeGrafter"/>
</dbReference>
<dbReference type="GO" id="GO:0016407">
    <property type="term" value="F:acetyltransferase activity"/>
    <property type="evidence" value="ECO:0007669"/>
    <property type="project" value="InterPro"/>
</dbReference>
<dbReference type="SUPFAM" id="SSF51161">
    <property type="entry name" value="Trimeric LpxA-like enzymes"/>
    <property type="match status" value="1"/>
</dbReference>
<dbReference type="InterPro" id="IPR011004">
    <property type="entry name" value="Trimer_LpxA-like_sf"/>
</dbReference>
<dbReference type="Proteomes" id="UP001151516">
    <property type="component" value="Unassembled WGS sequence"/>
</dbReference>
<dbReference type="InterPro" id="IPR051159">
    <property type="entry name" value="Hexapeptide_acetyltransf"/>
</dbReference>
<evidence type="ECO:0000256" key="3">
    <source>
        <dbReference type="ARBA" id="ARBA00023315"/>
    </source>
</evidence>
<dbReference type="Gene3D" id="2.160.10.10">
    <property type="entry name" value="Hexapeptide repeat proteins"/>
    <property type="match status" value="1"/>
</dbReference>
<dbReference type="FunFam" id="2.160.10.10:FF:000025">
    <property type="entry name" value="Hexapeptide-repeat containing-acetyltransferase"/>
    <property type="match status" value="1"/>
</dbReference>
<proteinExistence type="inferred from homology"/>
<accession>A0A9W8GDY1</accession>
<keyword evidence="2" id="KW-0808">Transferase</keyword>
<sequence length="192" mass="20905">MTEARPSEYYAEEKKMLAGENYFGNDPNLSQLRKEARHKVKALAEARDDPERFSESIRSLLGTVVDDQVIIESPVYFDYGKNTHVGKCFYMNAMCTILDCARVDIGDNVLFGPNVQIYTAEHPIDPATRLEGLESARPIKIGNNVWVGGNATILAGVTIGDGVTIAAGSVVTKDVPDNVVVAGVPARIVKHL</sequence>
<dbReference type="PANTHER" id="PTHR23416">
    <property type="entry name" value="SIALIC ACID SYNTHASE-RELATED"/>
    <property type="match status" value="1"/>
</dbReference>
<comment type="similarity">
    <text evidence="1">Belongs to the transferase hexapeptide repeat family.</text>
</comment>
<comment type="caution">
    <text evidence="5">The sequence shown here is derived from an EMBL/GenBank/DDBJ whole genome shotgun (WGS) entry which is preliminary data.</text>
</comment>
<dbReference type="InterPro" id="IPR018357">
    <property type="entry name" value="Hexapep_transf_CS"/>
</dbReference>
<dbReference type="Pfam" id="PF00132">
    <property type="entry name" value="Hexapep"/>
    <property type="match status" value="1"/>
</dbReference>
<dbReference type="SMART" id="SM01266">
    <property type="entry name" value="Mac"/>
    <property type="match status" value="1"/>
</dbReference>
<evidence type="ECO:0000256" key="2">
    <source>
        <dbReference type="ARBA" id="ARBA00022679"/>
    </source>
</evidence>
<evidence type="ECO:0000313" key="6">
    <source>
        <dbReference type="Proteomes" id="UP001151516"/>
    </source>
</evidence>
<dbReference type="InterPro" id="IPR024688">
    <property type="entry name" value="Mac_dom"/>
</dbReference>
<reference evidence="5" key="1">
    <citation type="submission" date="2022-07" db="EMBL/GenBank/DDBJ databases">
        <title>Phylogenomic reconstructions and comparative analyses of Kickxellomycotina fungi.</title>
        <authorList>
            <person name="Reynolds N.K."/>
            <person name="Stajich J.E."/>
            <person name="Barry K."/>
            <person name="Grigoriev I.V."/>
            <person name="Crous P."/>
            <person name="Smith M.E."/>
        </authorList>
    </citation>
    <scope>NUCLEOTIDE SEQUENCE</scope>
    <source>
        <strain evidence="5">CBS 109367</strain>
    </source>
</reference>
<dbReference type="CDD" id="cd03357">
    <property type="entry name" value="LbH_MAT_GAT"/>
    <property type="match status" value="1"/>
</dbReference>
<dbReference type="PANTHER" id="PTHR23416:SF23">
    <property type="entry name" value="ACETYLTRANSFERASE C18B11.09C-RELATED"/>
    <property type="match status" value="1"/>
</dbReference>
<organism evidence="5 6">
    <name type="scientific">Coemansia spiralis</name>
    <dbReference type="NCBI Taxonomy" id="417178"/>
    <lineage>
        <taxon>Eukaryota</taxon>
        <taxon>Fungi</taxon>
        <taxon>Fungi incertae sedis</taxon>
        <taxon>Zoopagomycota</taxon>
        <taxon>Kickxellomycotina</taxon>
        <taxon>Kickxellomycetes</taxon>
        <taxon>Kickxellales</taxon>
        <taxon>Kickxellaceae</taxon>
        <taxon>Coemansia</taxon>
    </lineage>
</organism>
<feature type="domain" description="Maltose/galactoside acetyltransferase" evidence="4">
    <location>
        <begin position="13"/>
        <end position="66"/>
    </location>
</feature>
<dbReference type="OrthoDB" id="25818at2759"/>
<dbReference type="EMBL" id="JANBTX010000346">
    <property type="protein sequence ID" value="KAJ2682920.1"/>
    <property type="molecule type" value="Genomic_DNA"/>
</dbReference>
<dbReference type="PROSITE" id="PS00101">
    <property type="entry name" value="HEXAPEP_TRANSFERASES"/>
    <property type="match status" value="1"/>
</dbReference>
<name>A0A9W8GDY1_9FUNG</name>
<keyword evidence="6" id="KW-1185">Reference proteome</keyword>
<evidence type="ECO:0000313" key="5">
    <source>
        <dbReference type="EMBL" id="KAJ2682920.1"/>
    </source>
</evidence>
<dbReference type="InterPro" id="IPR001451">
    <property type="entry name" value="Hexapep"/>
</dbReference>
<protein>
    <recommendedName>
        <fullName evidence="4">Maltose/galactoside acetyltransferase domain-containing protein</fullName>
    </recommendedName>
</protein>
<dbReference type="AlphaFoldDB" id="A0A9W8GDY1"/>
<keyword evidence="3" id="KW-0012">Acyltransferase</keyword>